<keyword evidence="2" id="KW-0805">Transcription regulation</keyword>
<evidence type="ECO:0000256" key="6">
    <source>
        <dbReference type="SAM" id="MobiDB-lite"/>
    </source>
</evidence>
<evidence type="ECO:0000256" key="2">
    <source>
        <dbReference type="ARBA" id="ARBA00023015"/>
    </source>
</evidence>
<keyword evidence="9" id="KW-1185">Reference proteome</keyword>
<dbReference type="Pfam" id="PF00010">
    <property type="entry name" value="HLH"/>
    <property type="match status" value="1"/>
</dbReference>
<dbReference type="AlphaFoldDB" id="A0A2U1QBM0"/>
<dbReference type="OrthoDB" id="675169at2759"/>
<proteinExistence type="predicted"/>
<sequence>MSGDCTSLTDLFDTYVEQFSDTSFLSPTAASSDDIFSILEVLEGVSDDFKSMAPMKSGPFHVKEIKHPLVSQKSTSSCSALQELVEENIETPNSSKRKRQKLSLVEEGGVNSDGQTKVSHIAVERNRRKQMNEHLIVLRSLMPCFYVKRGDQASIIGGVVDYITELQQVLQSLEAKKQRKVYSDVLSPRPALSPRKPPISPRPLLPISPRTPQPLSPYGARSPAAYNSSYMSSSQSSMSNNMIPHSFDPSPSSSSSTSDIINELVANSKSSIADVEVKFSSGSNLILKTTSPRLPGQATKIVSVLEELSLEILKADINTVNETMVNSFTIKIGIECQLSADDLVQHVQQTFC</sequence>
<evidence type="ECO:0000259" key="7">
    <source>
        <dbReference type="PROSITE" id="PS50888"/>
    </source>
</evidence>
<dbReference type="GO" id="GO:0046983">
    <property type="term" value="F:protein dimerization activity"/>
    <property type="evidence" value="ECO:0007669"/>
    <property type="project" value="InterPro"/>
</dbReference>
<dbReference type="CDD" id="cd11448">
    <property type="entry name" value="bHLH_AtFAMA_like"/>
    <property type="match status" value="1"/>
</dbReference>
<evidence type="ECO:0000313" key="8">
    <source>
        <dbReference type="EMBL" id="PWA95405.1"/>
    </source>
</evidence>
<keyword evidence="3" id="KW-0238">DNA-binding</keyword>
<reference evidence="8 9" key="1">
    <citation type="journal article" date="2018" name="Mol. Plant">
        <title>The genome of Artemisia annua provides insight into the evolution of Asteraceae family and artemisinin biosynthesis.</title>
        <authorList>
            <person name="Shen Q."/>
            <person name="Zhang L."/>
            <person name="Liao Z."/>
            <person name="Wang S."/>
            <person name="Yan T."/>
            <person name="Shi P."/>
            <person name="Liu M."/>
            <person name="Fu X."/>
            <person name="Pan Q."/>
            <person name="Wang Y."/>
            <person name="Lv Z."/>
            <person name="Lu X."/>
            <person name="Zhang F."/>
            <person name="Jiang W."/>
            <person name="Ma Y."/>
            <person name="Chen M."/>
            <person name="Hao X."/>
            <person name="Li L."/>
            <person name="Tang Y."/>
            <person name="Lv G."/>
            <person name="Zhou Y."/>
            <person name="Sun X."/>
            <person name="Brodelius P.E."/>
            <person name="Rose J.K.C."/>
            <person name="Tang K."/>
        </authorList>
    </citation>
    <scope>NUCLEOTIDE SEQUENCE [LARGE SCALE GENOMIC DNA]</scope>
    <source>
        <strain evidence="9">cv. Huhao1</strain>
        <tissue evidence="8">Leaf</tissue>
    </source>
</reference>
<dbReference type="GO" id="GO:0003677">
    <property type="term" value="F:DNA binding"/>
    <property type="evidence" value="ECO:0007669"/>
    <property type="project" value="UniProtKB-KW"/>
</dbReference>
<dbReference type="InterPro" id="IPR011598">
    <property type="entry name" value="bHLH_dom"/>
</dbReference>
<keyword evidence="5" id="KW-0539">Nucleus</keyword>
<dbReference type="GO" id="GO:0045893">
    <property type="term" value="P:positive regulation of DNA-templated transcription"/>
    <property type="evidence" value="ECO:0007669"/>
    <property type="project" value="TreeGrafter"/>
</dbReference>
<dbReference type="STRING" id="35608.A0A2U1QBM0"/>
<dbReference type="EMBL" id="PKPP01000244">
    <property type="protein sequence ID" value="PWA95405.1"/>
    <property type="molecule type" value="Genomic_DNA"/>
</dbReference>
<feature type="domain" description="BHLH" evidence="7">
    <location>
        <begin position="115"/>
        <end position="166"/>
    </location>
</feature>
<dbReference type="Gene3D" id="4.10.280.10">
    <property type="entry name" value="Helix-loop-helix DNA-binding domain"/>
    <property type="match status" value="1"/>
</dbReference>
<dbReference type="GO" id="GO:0010052">
    <property type="term" value="P:guard cell differentiation"/>
    <property type="evidence" value="ECO:0007669"/>
    <property type="project" value="InterPro"/>
</dbReference>
<gene>
    <name evidence="8" type="ORF">CTI12_AA050770</name>
</gene>
<name>A0A2U1QBM0_ARTAN</name>
<dbReference type="PANTHER" id="PTHR46684:SF4">
    <property type="entry name" value="TRANSCRIPTION FACTOR SPEECHLESS"/>
    <property type="match status" value="1"/>
</dbReference>
<feature type="compositionally biased region" description="Low complexity" evidence="6">
    <location>
        <begin position="226"/>
        <end position="258"/>
    </location>
</feature>
<comment type="caution">
    <text evidence="8">The sequence shown here is derived from an EMBL/GenBank/DDBJ whole genome shotgun (WGS) entry which is preliminary data.</text>
</comment>
<evidence type="ECO:0000256" key="1">
    <source>
        <dbReference type="ARBA" id="ARBA00004123"/>
    </source>
</evidence>
<dbReference type="GO" id="GO:0003700">
    <property type="term" value="F:DNA-binding transcription factor activity"/>
    <property type="evidence" value="ECO:0007669"/>
    <property type="project" value="InterPro"/>
</dbReference>
<feature type="compositionally biased region" description="Pro residues" evidence="6">
    <location>
        <begin position="195"/>
        <end position="215"/>
    </location>
</feature>
<keyword evidence="4" id="KW-0804">Transcription</keyword>
<evidence type="ECO:0000256" key="5">
    <source>
        <dbReference type="ARBA" id="ARBA00023242"/>
    </source>
</evidence>
<dbReference type="PROSITE" id="PS50888">
    <property type="entry name" value="BHLH"/>
    <property type="match status" value="1"/>
</dbReference>
<evidence type="ECO:0000256" key="4">
    <source>
        <dbReference type="ARBA" id="ARBA00023163"/>
    </source>
</evidence>
<feature type="region of interest" description="Disordered" evidence="6">
    <location>
        <begin position="186"/>
        <end position="258"/>
    </location>
</feature>
<dbReference type="SUPFAM" id="SSF47459">
    <property type="entry name" value="HLH, helix-loop-helix DNA-binding domain"/>
    <property type="match status" value="1"/>
</dbReference>
<protein>
    <submittedName>
        <fullName evidence="8">Myc-type, basic helix-loop-helix (BHLH) domain-containing protein</fullName>
    </submittedName>
</protein>
<dbReference type="Proteomes" id="UP000245207">
    <property type="component" value="Unassembled WGS sequence"/>
</dbReference>
<dbReference type="FunFam" id="4.10.280.10:FF:000061">
    <property type="entry name" value="Transcription factor SPEECHLESS"/>
    <property type="match status" value="1"/>
</dbReference>
<accession>A0A2U1QBM0</accession>
<dbReference type="InterPro" id="IPR036638">
    <property type="entry name" value="HLH_DNA-bd_sf"/>
</dbReference>
<comment type="subcellular location">
    <subcellularLocation>
        <location evidence="1">Nucleus</location>
    </subcellularLocation>
</comment>
<evidence type="ECO:0000313" key="9">
    <source>
        <dbReference type="Proteomes" id="UP000245207"/>
    </source>
</evidence>
<dbReference type="SMART" id="SM00353">
    <property type="entry name" value="HLH"/>
    <property type="match status" value="1"/>
</dbReference>
<organism evidence="8 9">
    <name type="scientific">Artemisia annua</name>
    <name type="common">Sweet wormwood</name>
    <dbReference type="NCBI Taxonomy" id="35608"/>
    <lineage>
        <taxon>Eukaryota</taxon>
        <taxon>Viridiplantae</taxon>
        <taxon>Streptophyta</taxon>
        <taxon>Embryophyta</taxon>
        <taxon>Tracheophyta</taxon>
        <taxon>Spermatophyta</taxon>
        <taxon>Magnoliopsida</taxon>
        <taxon>eudicotyledons</taxon>
        <taxon>Gunneridae</taxon>
        <taxon>Pentapetalae</taxon>
        <taxon>asterids</taxon>
        <taxon>campanulids</taxon>
        <taxon>Asterales</taxon>
        <taxon>Asteraceae</taxon>
        <taxon>Asteroideae</taxon>
        <taxon>Anthemideae</taxon>
        <taxon>Artemisiinae</taxon>
        <taxon>Artemisia</taxon>
    </lineage>
</organism>
<evidence type="ECO:0000256" key="3">
    <source>
        <dbReference type="ARBA" id="ARBA00023125"/>
    </source>
</evidence>
<dbReference type="InterPro" id="IPR044283">
    <property type="entry name" value="FAMA/SPEECHLESS/MUTE-like"/>
</dbReference>
<dbReference type="GO" id="GO:0005634">
    <property type="term" value="C:nucleus"/>
    <property type="evidence" value="ECO:0007669"/>
    <property type="project" value="UniProtKB-SubCell"/>
</dbReference>
<dbReference type="PANTHER" id="PTHR46684">
    <property type="entry name" value="TRANSCRIPTION FACTOR FAMA"/>
    <property type="match status" value="1"/>
</dbReference>